<dbReference type="NCBIfam" id="TIGR00319">
    <property type="entry name" value="desulf_FeS4"/>
    <property type="match status" value="1"/>
</dbReference>
<evidence type="ECO:0000256" key="2">
    <source>
        <dbReference type="ARBA" id="ARBA00005941"/>
    </source>
</evidence>
<dbReference type="STRING" id="1802568.A3F86_04185"/>
<feature type="domain" description="Desulfoferrodoxin N-terminal" evidence="14">
    <location>
        <begin position="4"/>
        <end position="38"/>
    </location>
</feature>
<feature type="binding site" evidence="12">
    <location>
        <position position="50"/>
    </location>
    <ligand>
        <name>Fe cation</name>
        <dbReference type="ChEBI" id="CHEBI:24875"/>
        <label>1</label>
    </ligand>
</feature>
<feature type="binding site" evidence="12">
    <location>
        <position position="31"/>
    </location>
    <ligand>
        <name>Fe cation</name>
        <dbReference type="ChEBI" id="CHEBI:24875"/>
        <label>1</label>
    </ligand>
</feature>
<dbReference type="GO" id="GO:0050605">
    <property type="term" value="F:superoxide reductase activity"/>
    <property type="evidence" value="ECO:0007669"/>
    <property type="project" value="UniProtKB-EC"/>
</dbReference>
<dbReference type="InterPro" id="IPR036073">
    <property type="entry name" value="Desulfoferrodoxin_Fe-bd_dom_sf"/>
</dbReference>
<evidence type="ECO:0000256" key="8">
    <source>
        <dbReference type="ARBA" id="ARBA00023004"/>
    </source>
</evidence>
<feature type="binding site" evidence="12">
    <location>
        <position position="76"/>
    </location>
    <ligand>
        <name>Fe cation</name>
        <dbReference type="ChEBI" id="CHEBI:24875"/>
        <label>1</label>
    </ligand>
</feature>
<evidence type="ECO:0000256" key="1">
    <source>
        <dbReference type="ARBA" id="ARBA00001973"/>
    </source>
</evidence>
<evidence type="ECO:0000259" key="13">
    <source>
        <dbReference type="Pfam" id="PF01880"/>
    </source>
</evidence>
<dbReference type="InterPro" id="IPR038094">
    <property type="entry name" value="Desulfoferrodoxin_N_sf"/>
</dbReference>
<keyword evidence="8 12" id="KW-0408">Iron</keyword>
<evidence type="ECO:0000313" key="16">
    <source>
        <dbReference type="Proteomes" id="UP000179095"/>
    </source>
</evidence>
<sequence length="125" mass="13678">MVKNNLEVYKCGICGNIVEVIHVGGGELVCCGQPMKLMVENTADAAKEKHVPVVEKTERGVKVTVGAVAHPMEEKHYIEWIEVVAAGVACRQFLKPGDKPEAEFCVEAKNVTARAYCNLHGLWQS</sequence>
<dbReference type="InterPro" id="IPR004793">
    <property type="entry name" value="Desulfoferrodoxin_rbo"/>
</dbReference>
<evidence type="ECO:0000256" key="10">
    <source>
        <dbReference type="ARBA" id="ARBA00031398"/>
    </source>
</evidence>
<evidence type="ECO:0000256" key="6">
    <source>
        <dbReference type="ARBA" id="ARBA00022723"/>
    </source>
</evidence>
<dbReference type="Pfam" id="PF01880">
    <property type="entry name" value="Desulfoferrodox"/>
    <property type="match status" value="1"/>
</dbReference>
<dbReference type="GO" id="GO:0019430">
    <property type="term" value="P:removal of superoxide radicals"/>
    <property type="evidence" value="ECO:0007669"/>
    <property type="project" value="InterPro"/>
</dbReference>
<feature type="binding site" evidence="12">
    <location>
        <position position="117"/>
    </location>
    <ligand>
        <name>Fe cation</name>
        <dbReference type="ChEBI" id="CHEBI:24875"/>
        <label>1</label>
    </ligand>
</feature>
<comment type="catalytic activity">
    <reaction evidence="11">
        <text>reduced [rubredoxin] + superoxide + 2 H(+) = oxidized [rubredoxin] + H2O2</text>
        <dbReference type="Rhea" id="RHEA:21324"/>
        <dbReference type="Rhea" id="RHEA-COMP:10302"/>
        <dbReference type="Rhea" id="RHEA-COMP:10303"/>
        <dbReference type="ChEBI" id="CHEBI:15378"/>
        <dbReference type="ChEBI" id="CHEBI:16240"/>
        <dbReference type="ChEBI" id="CHEBI:18421"/>
        <dbReference type="ChEBI" id="CHEBI:29033"/>
        <dbReference type="ChEBI" id="CHEBI:29034"/>
        <dbReference type="EC" id="1.15.1.2"/>
    </reaction>
</comment>
<evidence type="ECO:0000256" key="3">
    <source>
        <dbReference type="ARBA" id="ARBA00012679"/>
    </source>
</evidence>
<feature type="binding site" evidence="12">
    <location>
        <position position="11"/>
    </location>
    <ligand>
        <name>Fe cation</name>
        <dbReference type="ChEBI" id="CHEBI:24875"/>
        <label>1</label>
    </ligand>
</feature>
<dbReference type="Proteomes" id="UP000179095">
    <property type="component" value="Unassembled WGS sequence"/>
</dbReference>
<feature type="binding site" evidence="12">
    <location>
        <position position="30"/>
    </location>
    <ligand>
        <name>Fe cation</name>
        <dbReference type="ChEBI" id="CHEBI:24875"/>
        <label>1</label>
    </ligand>
</feature>
<feature type="binding site" evidence="12">
    <location>
        <position position="70"/>
    </location>
    <ligand>
        <name>Fe cation</name>
        <dbReference type="ChEBI" id="CHEBI:24875"/>
        <label>1</label>
    </ligand>
</feature>
<dbReference type="AlphaFoldDB" id="A0A1F4RPS7"/>
<dbReference type="EC" id="1.15.1.2" evidence="3"/>
<dbReference type="SUPFAM" id="SSF57802">
    <property type="entry name" value="Rubredoxin-like"/>
    <property type="match status" value="1"/>
</dbReference>
<dbReference type="SUPFAM" id="SSF49367">
    <property type="entry name" value="Superoxide reductase-like"/>
    <property type="match status" value="1"/>
</dbReference>
<proteinExistence type="inferred from homology"/>
<reference evidence="15 16" key="1">
    <citation type="journal article" date="2016" name="Nat. Commun.">
        <title>Thousands of microbial genomes shed light on interconnected biogeochemical processes in an aquifer system.</title>
        <authorList>
            <person name="Anantharaman K."/>
            <person name="Brown C.T."/>
            <person name="Hug L.A."/>
            <person name="Sharon I."/>
            <person name="Castelle C.J."/>
            <person name="Probst A.J."/>
            <person name="Thomas B.C."/>
            <person name="Singh A."/>
            <person name="Wilkins M.J."/>
            <person name="Karaoz U."/>
            <person name="Brodie E.L."/>
            <person name="Williams K.H."/>
            <person name="Hubbard S.S."/>
            <person name="Banfield J.F."/>
        </authorList>
    </citation>
    <scope>NUCLEOTIDE SEQUENCE [LARGE SCALE GENOMIC DNA]</scope>
</reference>
<comment type="cofactor">
    <cofactor evidence="12">
        <name>Fe(3+)</name>
        <dbReference type="ChEBI" id="CHEBI:29034"/>
    </cofactor>
    <text evidence="12">Binds 1 Fe(3+) ion per subunit. The iron ion 1 is coordinated via 4 cysteine residues.</text>
</comment>
<dbReference type="Pfam" id="PF06397">
    <property type="entry name" value="Desulfoferrod_N"/>
    <property type="match status" value="1"/>
</dbReference>
<dbReference type="NCBIfam" id="TIGR00332">
    <property type="entry name" value="neela_ferrous"/>
    <property type="match status" value="1"/>
</dbReference>
<comment type="similarity">
    <text evidence="2">Belongs to the desulfoferrodoxin family.</text>
</comment>
<dbReference type="CDD" id="cd00974">
    <property type="entry name" value="DSRD"/>
    <property type="match status" value="1"/>
</dbReference>
<name>A0A1F4RPS7_UNCSA</name>
<comment type="cofactor">
    <cofactor evidence="12">
        <name>Fe(2+)</name>
        <dbReference type="ChEBI" id="CHEBI:29033"/>
    </cofactor>
    <text evidence="12">Binds 1 Fe(2+) ion per subunit. The iron ion 2 is coordinated via four histidines and one cysteine residue.</text>
</comment>
<dbReference type="NCBIfam" id="TIGR00320">
    <property type="entry name" value="dfx_rbo"/>
    <property type="match status" value="1"/>
</dbReference>
<dbReference type="PANTHER" id="PTHR36541">
    <property type="entry name" value="SUPEROXIDE REDUCTASE-RELATED"/>
    <property type="match status" value="1"/>
</dbReference>
<evidence type="ECO:0000256" key="9">
    <source>
        <dbReference type="ARBA" id="ARBA00024690"/>
    </source>
</evidence>
<evidence type="ECO:0000256" key="5">
    <source>
        <dbReference type="ARBA" id="ARBA00022448"/>
    </source>
</evidence>
<feature type="domain" description="Desulfoferrodoxin ferrous iron-binding" evidence="13">
    <location>
        <begin position="43"/>
        <end position="124"/>
    </location>
</feature>
<evidence type="ECO:0000256" key="4">
    <source>
        <dbReference type="ARBA" id="ARBA00014839"/>
    </source>
</evidence>
<dbReference type="Gene3D" id="2.20.28.100">
    <property type="entry name" value="Desulphoferrodoxin, N-terminal domain"/>
    <property type="match status" value="1"/>
</dbReference>
<dbReference type="InterPro" id="IPR004462">
    <property type="entry name" value="Desulfoferrodoxin_N"/>
</dbReference>
<feature type="binding site" evidence="12">
    <location>
        <position position="14"/>
    </location>
    <ligand>
        <name>Fe cation</name>
        <dbReference type="ChEBI" id="CHEBI:24875"/>
        <label>1</label>
    </ligand>
</feature>
<keyword evidence="7" id="KW-0249">Electron transport</keyword>
<evidence type="ECO:0000256" key="7">
    <source>
        <dbReference type="ARBA" id="ARBA00022982"/>
    </source>
</evidence>
<comment type="cofactor">
    <cofactor evidence="1">
        <name>Cu(2+)</name>
        <dbReference type="ChEBI" id="CHEBI:29036"/>
    </cofactor>
</comment>
<comment type="function">
    <text evidence="9">Catalyzes the one-electron reduction of superoxide anion radical to hydrogen peroxide at a nonheme ferrous iron center. Plays a fundamental role in case of oxidative stress via its superoxide detoxification activity.</text>
</comment>
<dbReference type="InterPro" id="IPR002742">
    <property type="entry name" value="Desulfoferrodoxin_Fe-bd_dom"/>
</dbReference>
<evidence type="ECO:0000256" key="11">
    <source>
        <dbReference type="ARBA" id="ARBA00047448"/>
    </source>
</evidence>
<accession>A0A1F4RPS7</accession>
<feature type="binding site" evidence="12">
    <location>
        <position position="120"/>
    </location>
    <ligand>
        <name>Fe cation</name>
        <dbReference type="ChEBI" id="CHEBI:24875"/>
        <label>1</label>
    </ligand>
</feature>
<dbReference type="GO" id="GO:0005506">
    <property type="term" value="F:iron ion binding"/>
    <property type="evidence" value="ECO:0007669"/>
    <property type="project" value="InterPro"/>
</dbReference>
<dbReference type="Gene3D" id="2.60.40.730">
    <property type="entry name" value="SOR catalytic domain"/>
    <property type="match status" value="1"/>
</dbReference>
<dbReference type="EMBL" id="METQ01000001">
    <property type="protein sequence ID" value="OGC10170.1"/>
    <property type="molecule type" value="Genomic_DNA"/>
</dbReference>
<comment type="caution">
    <text evidence="15">The sequence shown here is derived from an EMBL/GenBank/DDBJ whole genome shotgun (WGS) entry which is preliminary data.</text>
</comment>
<dbReference type="PANTHER" id="PTHR36541:SF1">
    <property type="entry name" value="SUPEROXIDE REDUCTASE-RELATED"/>
    <property type="match status" value="1"/>
</dbReference>
<evidence type="ECO:0000313" key="15">
    <source>
        <dbReference type="EMBL" id="OGC10170.1"/>
    </source>
</evidence>
<dbReference type="InterPro" id="IPR051233">
    <property type="entry name" value="Desulfoferrodoxin_SOR"/>
</dbReference>
<organism evidence="15 16">
    <name type="scientific">candidate division WOR-1 bacterium RIFCSPLOWO2_12_FULL_45_9</name>
    <dbReference type="NCBI Taxonomy" id="1802568"/>
    <lineage>
        <taxon>Bacteria</taxon>
        <taxon>Bacillati</taxon>
        <taxon>Saganbacteria</taxon>
    </lineage>
</organism>
<keyword evidence="6 12" id="KW-0479">Metal-binding</keyword>
<gene>
    <name evidence="15" type="ORF">A3F86_04185</name>
</gene>
<dbReference type="CDD" id="cd03171">
    <property type="entry name" value="SORL_Dfx_classI"/>
    <property type="match status" value="1"/>
</dbReference>
<protein>
    <recommendedName>
        <fullName evidence="4">Desulfoferrodoxin</fullName>
        <ecNumber evidence="3">1.15.1.2</ecNumber>
    </recommendedName>
    <alternativeName>
        <fullName evidence="10">Superoxide reductase</fullName>
    </alternativeName>
</protein>
<evidence type="ECO:0000259" key="14">
    <source>
        <dbReference type="Pfam" id="PF06397"/>
    </source>
</evidence>
<evidence type="ECO:0000256" key="12">
    <source>
        <dbReference type="PIRSR" id="PIRSR604793-1"/>
    </source>
</evidence>
<keyword evidence="5" id="KW-0813">Transport</keyword>